<sequence length="397" mass="45379">MIDKLKGELKRALRSRMNATINSVCVDFEEHVDLSSSSSASRVEYAEFDRYFDCCRQFVKYIGRTMDTSPNFAEKMDCIILASRNGASQAMLNAVVKQDVWFHRRGAVHPEKQVEMEDTMSSMLGKRKTSQVKPPPKRYRADQTSASQCTDDTNLTEDDPLLGPAAELPQMEVHESEDEIEEENDENQSVVTGLAMNNENSDTDRVGDLCQLKPQLPGQLEAIKTWIHDVNMLIDAKWCMPPTAYACSQDCAQVREKMKNESELRRTWQRVEAHLDECQRQQCELKTRVELRQTTHLIEGKQLEICGIRCRLKDKKVTWSMAVHNDSEGCWVGDLPSHDSEVKLLEKALQRTKVELAALESKKAYLFAHMDSIRLDWRDEMNDSPGADNASHYVREA</sequence>
<protein>
    <submittedName>
        <fullName evidence="2">Uncharacterized protein</fullName>
    </submittedName>
</protein>
<proteinExistence type="predicted"/>
<dbReference type="AlphaFoldDB" id="A0A8T1WBT8"/>
<dbReference type="Proteomes" id="UP000694044">
    <property type="component" value="Unassembled WGS sequence"/>
</dbReference>
<feature type="compositionally biased region" description="Polar residues" evidence="1">
    <location>
        <begin position="142"/>
        <end position="153"/>
    </location>
</feature>
<name>A0A8T1WBT8_9STRA</name>
<feature type="compositionally biased region" description="Basic residues" evidence="1">
    <location>
        <begin position="125"/>
        <end position="138"/>
    </location>
</feature>
<gene>
    <name evidence="2" type="ORF">PHYPSEUDO_011107</name>
</gene>
<dbReference type="EMBL" id="JAGDFM010000049">
    <property type="protein sequence ID" value="KAG7389129.1"/>
    <property type="molecule type" value="Genomic_DNA"/>
</dbReference>
<comment type="caution">
    <text evidence="2">The sequence shown here is derived from an EMBL/GenBank/DDBJ whole genome shotgun (WGS) entry which is preliminary data.</text>
</comment>
<accession>A0A8T1WBT8</accession>
<evidence type="ECO:0000313" key="3">
    <source>
        <dbReference type="Proteomes" id="UP000694044"/>
    </source>
</evidence>
<organism evidence="2 3">
    <name type="scientific">Phytophthora pseudosyringae</name>
    <dbReference type="NCBI Taxonomy" id="221518"/>
    <lineage>
        <taxon>Eukaryota</taxon>
        <taxon>Sar</taxon>
        <taxon>Stramenopiles</taxon>
        <taxon>Oomycota</taxon>
        <taxon>Peronosporomycetes</taxon>
        <taxon>Peronosporales</taxon>
        <taxon>Peronosporaceae</taxon>
        <taxon>Phytophthora</taxon>
    </lineage>
</organism>
<evidence type="ECO:0000313" key="2">
    <source>
        <dbReference type="EMBL" id="KAG7389129.1"/>
    </source>
</evidence>
<reference evidence="2" key="1">
    <citation type="submission" date="2021-02" db="EMBL/GenBank/DDBJ databases">
        <authorList>
            <person name="Palmer J.M."/>
        </authorList>
    </citation>
    <scope>NUCLEOTIDE SEQUENCE</scope>
    <source>
        <strain evidence="2">SCRP734</strain>
    </source>
</reference>
<keyword evidence="3" id="KW-1185">Reference proteome</keyword>
<evidence type="ECO:0000256" key="1">
    <source>
        <dbReference type="SAM" id="MobiDB-lite"/>
    </source>
</evidence>
<dbReference type="OrthoDB" id="120354at2759"/>
<feature type="region of interest" description="Disordered" evidence="1">
    <location>
        <begin position="115"/>
        <end position="163"/>
    </location>
</feature>